<evidence type="ECO:0000259" key="3">
    <source>
        <dbReference type="PROSITE" id="PS51767"/>
    </source>
</evidence>
<dbReference type="SUPFAM" id="SSF50630">
    <property type="entry name" value="Acid proteases"/>
    <property type="match status" value="1"/>
</dbReference>
<sequence>MSDIRENCLIRFDWHGSITAFSFSLGFNTSLARSSNISSTIPLFASPDGVYTFPLSFGTPPQSLDFALSGSVRLTSFPCRANFSCGYGCTLDPKDIPTFNPDLSNSSALVYCNDTLLHDIVSWELVPECFEECSAANHSCLAEYTDNEGSLAMSGVVLFESLTLPGVKDPARNLFVGVRIRFGGMAARKGKGTQDIIRYTPFTDFPDEPWLSAYYYINLQKIVVGGVEVNVPTKYLVPNNDGHRGVIVEAGYTVSVMDIRVFKPFVHEFKKQVGTKYNRATEVENKSSHGPRYNIDSDMSGMPELVFGFQGGGELVVPVENYLGLWNDSVICMTIRSVGNETNAMEGPAIVLGQWQMQNVYVEYDLANNRLGFLPKNCSQGSY</sequence>
<dbReference type="GO" id="GO:0008233">
    <property type="term" value="F:peptidase activity"/>
    <property type="evidence" value="ECO:0007669"/>
    <property type="project" value="UniProtKB-KW"/>
</dbReference>
<keyword evidence="2" id="KW-0378">Hydrolase</keyword>
<dbReference type="Proteomes" id="UP001153555">
    <property type="component" value="Unassembled WGS sequence"/>
</dbReference>
<dbReference type="Gene3D" id="2.40.70.10">
    <property type="entry name" value="Acid Proteases"/>
    <property type="match status" value="2"/>
</dbReference>
<comment type="caution">
    <text evidence="4">The sequence shown here is derived from an EMBL/GenBank/DDBJ whole genome shotgun (WGS) entry which is preliminary data.</text>
</comment>
<dbReference type="OrthoDB" id="922074at2759"/>
<dbReference type="GO" id="GO:0005576">
    <property type="term" value="C:extracellular region"/>
    <property type="evidence" value="ECO:0007669"/>
    <property type="project" value="TreeGrafter"/>
</dbReference>
<evidence type="ECO:0000256" key="1">
    <source>
        <dbReference type="ARBA" id="ARBA00022670"/>
    </source>
</evidence>
<reference evidence="4" key="1">
    <citation type="submission" date="2019-12" db="EMBL/GenBank/DDBJ databases">
        <authorList>
            <person name="Scholes J."/>
        </authorList>
    </citation>
    <scope>NUCLEOTIDE SEQUENCE</scope>
</reference>
<dbReference type="InterPro" id="IPR021109">
    <property type="entry name" value="Peptidase_aspartic_dom_sf"/>
</dbReference>
<dbReference type="AlphaFoldDB" id="A0A9N7MZR3"/>
<dbReference type="EMBL" id="CACSLK010017620">
    <property type="protein sequence ID" value="CAA0818781.1"/>
    <property type="molecule type" value="Genomic_DNA"/>
</dbReference>
<proteinExistence type="predicted"/>
<name>A0A9N7MZR3_STRHE</name>
<dbReference type="InterPro" id="IPR051708">
    <property type="entry name" value="Plant_Aspart_Prot_A1"/>
</dbReference>
<dbReference type="InterPro" id="IPR032799">
    <property type="entry name" value="TAXi_C"/>
</dbReference>
<dbReference type="GO" id="GO:0006508">
    <property type="term" value="P:proteolysis"/>
    <property type="evidence" value="ECO:0007669"/>
    <property type="project" value="UniProtKB-KW"/>
</dbReference>
<protein>
    <submittedName>
        <fullName evidence="4">Eukaryotic aspartyl protease family protein</fullName>
    </submittedName>
</protein>
<evidence type="ECO:0000313" key="5">
    <source>
        <dbReference type="Proteomes" id="UP001153555"/>
    </source>
</evidence>
<dbReference type="PROSITE" id="PS51767">
    <property type="entry name" value="PEPTIDASE_A1"/>
    <property type="match status" value="1"/>
</dbReference>
<evidence type="ECO:0000313" key="4">
    <source>
        <dbReference type="EMBL" id="CAA0818781.1"/>
    </source>
</evidence>
<evidence type="ECO:0000256" key="2">
    <source>
        <dbReference type="ARBA" id="ARBA00022801"/>
    </source>
</evidence>
<dbReference type="InterPro" id="IPR033121">
    <property type="entry name" value="PEPTIDASE_A1"/>
</dbReference>
<dbReference type="PANTHER" id="PTHR47967:SF36">
    <property type="entry name" value="PEPTIDASE A1 DOMAIN-CONTAINING PROTEIN"/>
    <property type="match status" value="1"/>
</dbReference>
<organism evidence="4 5">
    <name type="scientific">Striga hermonthica</name>
    <name type="common">Purple witchweed</name>
    <name type="synonym">Buchnera hermonthica</name>
    <dbReference type="NCBI Taxonomy" id="68872"/>
    <lineage>
        <taxon>Eukaryota</taxon>
        <taxon>Viridiplantae</taxon>
        <taxon>Streptophyta</taxon>
        <taxon>Embryophyta</taxon>
        <taxon>Tracheophyta</taxon>
        <taxon>Spermatophyta</taxon>
        <taxon>Magnoliopsida</taxon>
        <taxon>eudicotyledons</taxon>
        <taxon>Gunneridae</taxon>
        <taxon>Pentapetalae</taxon>
        <taxon>asterids</taxon>
        <taxon>lamiids</taxon>
        <taxon>Lamiales</taxon>
        <taxon>Orobanchaceae</taxon>
        <taxon>Buchnereae</taxon>
        <taxon>Striga</taxon>
    </lineage>
</organism>
<dbReference type="Pfam" id="PF14541">
    <property type="entry name" value="TAXi_C"/>
    <property type="match status" value="1"/>
</dbReference>
<gene>
    <name evidence="4" type="ORF">SHERM_17672</name>
</gene>
<dbReference type="PANTHER" id="PTHR47967">
    <property type="entry name" value="OS07G0603500 PROTEIN-RELATED"/>
    <property type="match status" value="1"/>
</dbReference>
<keyword evidence="5" id="KW-1185">Reference proteome</keyword>
<accession>A0A9N7MZR3</accession>
<feature type="domain" description="Peptidase A1" evidence="3">
    <location>
        <begin position="51"/>
        <end position="374"/>
    </location>
</feature>
<keyword evidence="1 4" id="KW-0645">Protease</keyword>